<dbReference type="EMBL" id="FTNP01000008">
    <property type="protein sequence ID" value="SIS05712.1"/>
    <property type="molecule type" value="Genomic_DNA"/>
</dbReference>
<geneLocation type="plasmid" evidence="2">
    <name>unnamed2</name>
</geneLocation>
<dbReference type="KEGG" id="hda:BB347_17965"/>
<dbReference type="AlphaFoldDB" id="A0A1N7FZD3"/>
<dbReference type="OrthoDB" id="197841at2157"/>
<keyword evidence="4" id="KW-1185">Reference proteome</keyword>
<evidence type="ECO:0000256" key="1">
    <source>
        <dbReference type="SAM" id="MobiDB-lite"/>
    </source>
</evidence>
<dbReference type="RefSeq" id="WP_076584024.1">
    <property type="nucleotide sequence ID" value="NZ_CP019329.1"/>
</dbReference>
<feature type="region of interest" description="Disordered" evidence="1">
    <location>
        <begin position="184"/>
        <end position="204"/>
    </location>
</feature>
<dbReference type="Proteomes" id="UP000187321">
    <property type="component" value="Plasmid unnamed2"/>
</dbReference>
<evidence type="ECO:0008006" key="6">
    <source>
        <dbReference type="Google" id="ProtNLM"/>
    </source>
</evidence>
<sequence>MSGDFDVLQCAGDCNQPWIQPEGWRTQDSVACPNCGSEHTSKKVKTLKRLPTREAAGEWRARYLAKRAGEAKSYNDLTLERGQYEDQGDLVEDRMPAVSSDALELDIASVGEQLESHYATDADRTDTVTASLEDTIVGHKKRFEKLNEYRIEQFQDETRKFESLAGEVLGNAVSLDDHLETYYSEADSDERTLNDPEPTAVEPDTPEFDIQSLVLQPTPPAQQRLDTITATVPPTVSDWLPAALEDLLPQVVRAVTELVDDFDGEIEPARVADLLASEYGVSDVRNGFASVLATYAREYHDVDLAERNISESTREYHEHNREWARSALTQIGTGRNALGVTHEDLTSTIVPILRASDVTPEFVVRFDGEQWTDSDHASTRRKTLTALEQLAMAGNVTIVTSPRVARTLDSSHPEFVDRVTQTNMPGRQPTEIDSAANVSDEGSIYAELELMDKRAGKLSILKHLDRNPGAMVKDLSNDADIDLARGSIRPYIDSLEDDHGFVSVDGRGVENTIELSARGDVAAGLITDEHRVVHPDQETVFATFDQPEQSDSPSDSGVVTETPSQSASTVYGTADGMGGGGAGRTAEGALADTGDAAADGYVQWLPKVAGSSWPLHARITAADARDGVNMNDYPVERWEDGRVAYVSCMEDHLTLTTQYGGTIPTLVRLATALLDDDLWSTVLTPSALGDELENCFGETVDETHDYLVRAAQIGWLSEDEHAYDLFKDRYAAVRATLLKKLGKLDELDQDERTTLIERAHGLLMSATALYDAIGVDISIEIRVPEPNDLNESQFCRFISEVVTRQSSYGMHSLERNFWEPDSHKRTTAMAREVDPSDPKAHLRASWVVSGPGITDLSEQIRSSIVARDDERLDDRTDYDPVELEIPVTETSDYAATRHAVETVLEKKNLCPARESDAMRRTVRLFEAYTNSAFDVVDALTALARSNRPGEVTIADIETALGALSADRLLPTLNAPTPGKILKAVLVADGPIGRSDILERVGCSGETYRKHCDRLEALSLLTRVDGRKWSATVAPWYVPETDDTKPGTERVTVGSTTVDGVLFDALDSLGYNLGDPTLIDAFQRPLDRGKLIASVGAWIDDWIAVLASLLKPNPDAIGRFKHDVVTIGEKPDQTTLDDSMQIATAD</sequence>
<feature type="compositionally biased region" description="Polar residues" evidence="1">
    <location>
        <begin position="557"/>
        <end position="571"/>
    </location>
</feature>
<dbReference type="EMBL" id="CP019329">
    <property type="protein sequence ID" value="APX98586.1"/>
    <property type="molecule type" value="Genomic_DNA"/>
</dbReference>
<keyword evidence="2" id="KW-0614">Plasmid</keyword>
<evidence type="ECO:0000313" key="2">
    <source>
        <dbReference type="EMBL" id="APX98586.1"/>
    </source>
</evidence>
<organism evidence="3 4">
    <name type="scientific">Natronorubrum daqingense</name>
    <dbReference type="NCBI Taxonomy" id="588898"/>
    <lineage>
        <taxon>Archaea</taxon>
        <taxon>Methanobacteriati</taxon>
        <taxon>Methanobacteriota</taxon>
        <taxon>Stenosarchaea group</taxon>
        <taxon>Halobacteria</taxon>
        <taxon>Halobacteriales</taxon>
        <taxon>Natrialbaceae</taxon>
        <taxon>Natronorubrum</taxon>
    </lineage>
</organism>
<dbReference type="Proteomes" id="UP000185687">
    <property type="component" value="Unassembled WGS sequence"/>
</dbReference>
<evidence type="ECO:0000313" key="5">
    <source>
        <dbReference type="Proteomes" id="UP000187321"/>
    </source>
</evidence>
<protein>
    <recommendedName>
        <fullName evidence="6">Plasmid replication protein RepH</fullName>
    </recommendedName>
</protein>
<reference evidence="2 5" key="1">
    <citation type="submission" date="2017-01" db="EMBL/GenBank/DDBJ databases">
        <title>Complete genome sequence of Haloterrigena daqingensis type strain (JX313T).</title>
        <authorList>
            <person name="Shuang W."/>
        </authorList>
    </citation>
    <scope>NUCLEOTIDE SEQUENCE [LARGE SCALE GENOMIC DNA]</scope>
    <source>
        <strain evidence="5">JX313</strain>
        <strain evidence="2">JX313T</strain>
        <plasmid evidence="5">Plasmid unnamed2</plasmid>
        <plasmid evidence="2">unnamed2</plasmid>
    </source>
</reference>
<evidence type="ECO:0000313" key="3">
    <source>
        <dbReference type="EMBL" id="SIS05712.1"/>
    </source>
</evidence>
<reference evidence="3 4" key="2">
    <citation type="submission" date="2017-01" db="EMBL/GenBank/DDBJ databases">
        <authorList>
            <person name="Mah S.A."/>
            <person name="Swanson W.J."/>
            <person name="Moy G.W."/>
            <person name="Vacquier V.D."/>
        </authorList>
    </citation>
    <scope>NUCLEOTIDE SEQUENCE [LARGE SCALE GENOMIC DNA]</scope>
    <source>
        <strain evidence="3 4">CGMCC 1.8909</strain>
    </source>
</reference>
<accession>A0A1N7FZD3</accession>
<name>A0A1N7FZD3_9EURY</name>
<dbReference type="GeneID" id="30957870"/>
<feature type="region of interest" description="Disordered" evidence="1">
    <location>
        <begin position="543"/>
        <end position="579"/>
    </location>
</feature>
<proteinExistence type="predicted"/>
<evidence type="ECO:0000313" key="4">
    <source>
        <dbReference type="Proteomes" id="UP000185687"/>
    </source>
</evidence>
<feature type="compositionally biased region" description="Low complexity" evidence="1">
    <location>
        <begin position="545"/>
        <end position="556"/>
    </location>
</feature>
<gene>
    <name evidence="2" type="ORF">BB347_17965</name>
    <name evidence="3" type="ORF">SAMN05421809_3606</name>
</gene>